<name>A0A6J1S0W2_FRAOC</name>
<comment type="similarity">
    <text evidence="2 11">Belongs to the ORC1 family.</text>
</comment>
<gene>
    <name evidence="16" type="primary">LOC113202442</name>
</gene>
<dbReference type="CTD" id="4998"/>
<feature type="compositionally biased region" description="Low complexity" evidence="12">
    <location>
        <begin position="546"/>
        <end position="565"/>
    </location>
</feature>
<evidence type="ECO:0000256" key="10">
    <source>
        <dbReference type="ARBA" id="ARBA00023242"/>
    </source>
</evidence>
<dbReference type="SMART" id="SM00382">
    <property type="entry name" value="AAA"/>
    <property type="match status" value="1"/>
</dbReference>
<dbReference type="Pfam" id="PF09079">
    <property type="entry name" value="WHD_Cdc6"/>
    <property type="match status" value="1"/>
</dbReference>
<evidence type="ECO:0000313" key="15">
    <source>
        <dbReference type="Proteomes" id="UP000504606"/>
    </source>
</evidence>
<feature type="region of interest" description="Disordered" evidence="12">
    <location>
        <begin position="165"/>
        <end position="272"/>
    </location>
</feature>
<dbReference type="Proteomes" id="UP000504606">
    <property type="component" value="Unplaced"/>
</dbReference>
<dbReference type="InterPro" id="IPR003593">
    <property type="entry name" value="AAA+_ATPase"/>
</dbReference>
<protein>
    <recommendedName>
        <fullName evidence="3 11">Origin recognition complex subunit 1</fullName>
    </recommendedName>
</protein>
<proteinExistence type="inferred from homology"/>
<keyword evidence="7 11" id="KW-0067">ATP-binding</keyword>
<keyword evidence="6 11" id="KW-0547">Nucleotide-binding</keyword>
<dbReference type="GO" id="GO:0005524">
    <property type="term" value="F:ATP binding"/>
    <property type="evidence" value="ECO:0007669"/>
    <property type="project" value="UniProtKB-KW"/>
</dbReference>
<dbReference type="InterPro" id="IPR027417">
    <property type="entry name" value="P-loop_NTPase"/>
</dbReference>
<evidence type="ECO:0000256" key="3">
    <source>
        <dbReference type="ARBA" id="ARBA00019081"/>
    </source>
</evidence>
<dbReference type="CDD" id="cd00009">
    <property type="entry name" value="AAA"/>
    <property type="match status" value="1"/>
</dbReference>
<comment type="function">
    <text evidence="11">Component of the origin recognition complex (ORC) that binds origins of replication. DNA-binding is ATP-dependent, however specific DNA sequences that define origins of replication have not been identified so far. ORC is required to assemble the pre-replication complex necessary to initiate DNA replication.</text>
</comment>
<evidence type="ECO:0000256" key="9">
    <source>
        <dbReference type="ARBA" id="ARBA00023125"/>
    </source>
</evidence>
<feature type="compositionally biased region" description="Basic and acidic residues" evidence="12">
    <location>
        <begin position="177"/>
        <end position="189"/>
    </location>
</feature>
<feature type="region of interest" description="Disordered" evidence="12">
    <location>
        <begin position="331"/>
        <end position="355"/>
    </location>
</feature>
<dbReference type="GO" id="GO:0046872">
    <property type="term" value="F:metal ion binding"/>
    <property type="evidence" value="ECO:0007669"/>
    <property type="project" value="UniProtKB-KW"/>
</dbReference>
<evidence type="ECO:0000256" key="2">
    <source>
        <dbReference type="ARBA" id="ARBA00008398"/>
    </source>
</evidence>
<feature type="compositionally biased region" description="Low complexity" evidence="12">
    <location>
        <begin position="332"/>
        <end position="345"/>
    </location>
</feature>
<evidence type="ECO:0000259" key="14">
    <source>
        <dbReference type="SMART" id="SM01074"/>
    </source>
</evidence>
<feature type="domain" description="AAA+ ATPase" evidence="13">
    <location>
        <begin position="629"/>
        <end position="780"/>
    </location>
</feature>
<evidence type="ECO:0000313" key="16">
    <source>
        <dbReference type="RefSeq" id="XP_026272451.1"/>
    </source>
</evidence>
<accession>A0A6J1S0W2</accession>
<evidence type="ECO:0000256" key="6">
    <source>
        <dbReference type="ARBA" id="ARBA00022741"/>
    </source>
</evidence>
<dbReference type="Gene3D" id="3.40.50.300">
    <property type="entry name" value="P-loop containing nucleotide triphosphate hydrolases"/>
    <property type="match status" value="1"/>
</dbReference>
<dbReference type="CDD" id="cd08768">
    <property type="entry name" value="Cdc6_C"/>
    <property type="match status" value="1"/>
</dbReference>
<dbReference type="Pfam" id="PF00004">
    <property type="entry name" value="AAA"/>
    <property type="match status" value="1"/>
</dbReference>
<feature type="compositionally biased region" description="Low complexity" evidence="12">
    <location>
        <begin position="502"/>
        <end position="514"/>
    </location>
</feature>
<dbReference type="InterPro" id="IPR041083">
    <property type="entry name" value="AAA_lid_10"/>
</dbReference>
<organism evidence="15 16">
    <name type="scientific">Frankliniella occidentalis</name>
    <name type="common">Western flower thrips</name>
    <name type="synonym">Euthrips occidentalis</name>
    <dbReference type="NCBI Taxonomy" id="133901"/>
    <lineage>
        <taxon>Eukaryota</taxon>
        <taxon>Metazoa</taxon>
        <taxon>Ecdysozoa</taxon>
        <taxon>Arthropoda</taxon>
        <taxon>Hexapoda</taxon>
        <taxon>Insecta</taxon>
        <taxon>Pterygota</taxon>
        <taxon>Neoptera</taxon>
        <taxon>Paraneoptera</taxon>
        <taxon>Thysanoptera</taxon>
        <taxon>Terebrantia</taxon>
        <taxon>Thripoidea</taxon>
        <taxon>Thripidae</taxon>
        <taxon>Frankliniella</taxon>
    </lineage>
</organism>
<sequence length="960" mass="107177">MSESSRSSNLSESKDSWTDNFPPLFSVVCVRNRDAPRSLSLDTCFIGRILYYSKVNDTELCHINLFLRPDLFPLNVDVGHRTLDRYREVVFDYRGCIGKFSVDDIITECVIFPGDFDCSVESAIQKCKSEIQTNKPIFVVRSHLSESNKIQPLRASTRKRMAAGNMDVLSEKGVNTKGKEQLASKDLKSPKQVSRRRITVQESENNGVEDAKENIGMSDSTFQSSLTSPPPSGSSSNPERVSRVRRSLVSDLDGPPVKQSRGETEDKSSFDNTKTRLHCKIKDDMDEEDPVDDKSKISWVSELLDVSEPVVENGGRCVTPIRLSLRRVWLDSTPSKSTSRSSPSPEKVRRSTRKNKCNVYLAENLDSDSEFDPGLRQSAGKNKCTVHLSENYDSESGTRPRSTKKTDKKSVVEKPSSSRLTPKRRKVPNEEDDVDIISVEDDPIFLPSSQDDKAKTRTPRAQRTSTRTPRKSYKEQEDSDFCLSPEFLPSKHKLKTDDSPARSRTSRSQRTPSRYCELDSSPDKNSSAKAPKTPNQTGKTPKKTPKASSKTPSKSPKTPKAKTPSEASSKGCYTPSMPIRASAPLTPMSSLEQVRKNLHVSAVPMSLPCREAEYRNIYHFLENKIRDNTGGCMYISGVPGTGKTATVNAVVRSLKREVEQKKLRDFQYIEVNGLRMTEPRQVFVQVLKSLTGQKSTPQQAQDILAQRFCSGSSKNKTVVLLVDEVDMLRNRRQDVIYNLFDWPSKANSHFIVLTIANTMDLPERLLKGRVTSRLGLTRLTFQPYSYKQLQEIVMSRIAGSNSFNDDAVELVARKVAACSGDVRRALDICRRASEFVEEGSPVTMPIINKVLSNMMNSANVCSIKACSKLEKLFLQAVVAENERTGVEEATFISVYRQFQSLCALAGAIVINISEAMALLNRLGTSGLLLIEHSRADINQSIFLNVNADDIHYALSQTSST</sequence>
<keyword evidence="5" id="KW-0479">Metal-binding</keyword>
<evidence type="ECO:0000259" key="13">
    <source>
        <dbReference type="SMART" id="SM00382"/>
    </source>
</evidence>
<dbReference type="InterPro" id="IPR015163">
    <property type="entry name" value="Cdc6_C"/>
</dbReference>
<dbReference type="GO" id="GO:0016887">
    <property type="term" value="F:ATP hydrolysis activity"/>
    <property type="evidence" value="ECO:0007669"/>
    <property type="project" value="InterPro"/>
</dbReference>
<feature type="compositionally biased region" description="Polar residues" evidence="12">
    <location>
        <begin position="523"/>
        <end position="538"/>
    </location>
</feature>
<dbReference type="FunFam" id="3.40.50.300:FF:000199">
    <property type="entry name" value="Origin recognition complex subunit 1"/>
    <property type="match status" value="1"/>
</dbReference>
<dbReference type="PANTHER" id="PTHR10763">
    <property type="entry name" value="CELL DIVISION CONTROL PROTEIN 6-RELATED"/>
    <property type="match status" value="1"/>
</dbReference>
<dbReference type="InterPro" id="IPR003959">
    <property type="entry name" value="ATPase_AAA_core"/>
</dbReference>
<dbReference type="PANTHER" id="PTHR10763:SF23">
    <property type="entry name" value="ORIGIN RECOGNITION COMPLEX SUBUNIT 1"/>
    <property type="match status" value="1"/>
</dbReference>
<dbReference type="AlphaFoldDB" id="A0A6J1S0W2"/>
<feature type="compositionally biased region" description="Basic and acidic residues" evidence="12">
    <location>
        <begin position="260"/>
        <end position="269"/>
    </location>
</feature>
<evidence type="ECO:0000256" key="8">
    <source>
        <dbReference type="ARBA" id="ARBA00022842"/>
    </source>
</evidence>
<evidence type="ECO:0000256" key="11">
    <source>
        <dbReference type="RuleBase" id="RU365058"/>
    </source>
</evidence>
<dbReference type="GO" id="GO:0006270">
    <property type="term" value="P:DNA replication initiation"/>
    <property type="evidence" value="ECO:0007669"/>
    <property type="project" value="TreeGrafter"/>
</dbReference>
<dbReference type="GeneID" id="113202442"/>
<dbReference type="SUPFAM" id="SSF52540">
    <property type="entry name" value="P-loop containing nucleoside triphosphate hydrolases"/>
    <property type="match status" value="1"/>
</dbReference>
<keyword evidence="8" id="KW-0460">Magnesium</keyword>
<dbReference type="GO" id="GO:0033314">
    <property type="term" value="P:mitotic DNA replication checkpoint signaling"/>
    <property type="evidence" value="ECO:0007669"/>
    <property type="project" value="TreeGrafter"/>
</dbReference>
<keyword evidence="9 11" id="KW-0238">DNA-binding</keyword>
<dbReference type="GO" id="GO:0003688">
    <property type="term" value="F:DNA replication origin binding"/>
    <property type="evidence" value="ECO:0007669"/>
    <property type="project" value="TreeGrafter"/>
</dbReference>
<evidence type="ECO:0000256" key="4">
    <source>
        <dbReference type="ARBA" id="ARBA00022705"/>
    </source>
</evidence>
<dbReference type="SMART" id="SM01074">
    <property type="entry name" value="Cdc6_C"/>
    <property type="match status" value="1"/>
</dbReference>
<feature type="region of interest" description="Disordered" evidence="12">
    <location>
        <begin position="367"/>
        <end position="581"/>
    </location>
</feature>
<keyword evidence="10 11" id="KW-0539">Nucleus</keyword>
<evidence type="ECO:0000256" key="7">
    <source>
        <dbReference type="ARBA" id="ARBA00022840"/>
    </source>
</evidence>
<evidence type="ECO:0000256" key="12">
    <source>
        <dbReference type="SAM" id="MobiDB-lite"/>
    </source>
</evidence>
<keyword evidence="15" id="KW-1185">Reference proteome</keyword>
<dbReference type="OrthoDB" id="1926878at2759"/>
<feature type="compositionally biased region" description="Acidic residues" evidence="12">
    <location>
        <begin position="430"/>
        <end position="443"/>
    </location>
</feature>
<comment type="subunit">
    <text evidence="11">ORC is composed of six subunits.</text>
</comment>
<keyword evidence="4 11" id="KW-0235">DNA replication</keyword>
<reference evidence="16" key="1">
    <citation type="submission" date="2025-08" db="UniProtKB">
        <authorList>
            <consortium name="RefSeq"/>
        </authorList>
    </citation>
    <scope>IDENTIFICATION</scope>
    <source>
        <tissue evidence="16">Whole organism</tissue>
    </source>
</reference>
<evidence type="ECO:0000256" key="5">
    <source>
        <dbReference type="ARBA" id="ARBA00022723"/>
    </source>
</evidence>
<dbReference type="GO" id="GO:0005664">
    <property type="term" value="C:nuclear origin of replication recognition complex"/>
    <property type="evidence" value="ECO:0007669"/>
    <property type="project" value="TreeGrafter"/>
</dbReference>
<dbReference type="InterPro" id="IPR050311">
    <property type="entry name" value="ORC1/CDC6"/>
</dbReference>
<evidence type="ECO:0000256" key="1">
    <source>
        <dbReference type="ARBA" id="ARBA00004123"/>
    </source>
</evidence>
<dbReference type="Pfam" id="PF17872">
    <property type="entry name" value="AAA_lid_10"/>
    <property type="match status" value="1"/>
</dbReference>
<dbReference type="Gene3D" id="1.10.8.60">
    <property type="match status" value="1"/>
</dbReference>
<feature type="domain" description="Cdc6 C-terminal" evidence="14">
    <location>
        <begin position="874"/>
        <end position="954"/>
    </location>
</feature>
<dbReference type="KEGG" id="foc:113202442"/>
<comment type="subcellular location">
    <subcellularLocation>
        <location evidence="1 11">Nucleus</location>
    </subcellularLocation>
</comment>
<dbReference type="RefSeq" id="XP_026272451.1">
    <property type="nucleotide sequence ID" value="XM_026416666.2"/>
</dbReference>